<gene>
    <name evidence="1" type="primary">106067450</name>
</gene>
<reference evidence="1" key="1">
    <citation type="submission" date="2020-05" db="UniProtKB">
        <authorList>
            <consortium name="EnsemblMetazoa"/>
        </authorList>
    </citation>
    <scope>IDENTIFICATION</scope>
    <source>
        <strain evidence="1">BB02</strain>
    </source>
</reference>
<dbReference type="KEGG" id="bgt:106067450"/>
<dbReference type="GO" id="GO:0005737">
    <property type="term" value="C:cytoplasm"/>
    <property type="evidence" value="ECO:0007669"/>
    <property type="project" value="TreeGrafter"/>
</dbReference>
<dbReference type="InterPro" id="IPR029159">
    <property type="entry name" value="CA109-like"/>
</dbReference>
<dbReference type="AlphaFoldDB" id="A0A2C9KNB7"/>
<dbReference type="VEuPathDB" id="VectorBase:BGLAX_039585"/>
<organism evidence="1 2">
    <name type="scientific">Biomphalaria glabrata</name>
    <name type="common">Bloodfluke planorb</name>
    <name type="synonym">Freshwater snail</name>
    <dbReference type="NCBI Taxonomy" id="6526"/>
    <lineage>
        <taxon>Eukaryota</taxon>
        <taxon>Metazoa</taxon>
        <taxon>Spiralia</taxon>
        <taxon>Lophotrochozoa</taxon>
        <taxon>Mollusca</taxon>
        <taxon>Gastropoda</taxon>
        <taxon>Heterobranchia</taxon>
        <taxon>Euthyneura</taxon>
        <taxon>Panpulmonata</taxon>
        <taxon>Hygrophila</taxon>
        <taxon>Lymnaeoidea</taxon>
        <taxon>Planorbidae</taxon>
        <taxon>Biomphalaria</taxon>
    </lineage>
</organism>
<dbReference type="Pfam" id="PF15011">
    <property type="entry name" value="CA109-like"/>
    <property type="match status" value="1"/>
</dbReference>
<dbReference type="PANTHER" id="PTHR16234:SF5">
    <property type="entry name" value="AFG2-INTERACTING RIBOSOME MATURATION FACTOR"/>
    <property type="match status" value="1"/>
</dbReference>
<dbReference type="GO" id="GO:0005634">
    <property type="term" value="C:nucleus"/>
    <property type="evidence" value="ECO:0007669"/>
    <property type="project" value="TreeGrafter"/>
</dbReference>
<evidence type="ECO:0000313" key="2">
    <source>
        <dbReference type="Proteomes" id="UP000076420"/>
    </source>
</evidence>
<proteinExistence type="predicted"/>
<dbReference type="EnsemblMetazoa" id="BGLB021621-RA">
    <property type="protein sequence ID" value="BGLB021621-PA"/>
    <property type="gene ID" value="BGLB021621"/>
</dbReference>
<dbReference type="STRING" id="6526.A0A2C9KNB7"/>
<dbReference type="VEuPathDB" id="VectorBase:BGLB021621"/>
<name>A0A2C9KNB7_BIOGL</name>
<sequence length="211" mass="24228">MDMVNSFDGDTKGVSALKRLMQKYFKKLISGLVGLEKCEAMCKTSVASLSNLLEQLESLLQVDTRGEMLTCQFPDLLSRMQVKISSEIDVKVGYILDQIEVLKEQHHLAYKVKWDVLNLCKKYKADLSHSLLTTGQPTVPPLSVMFSWIDDTERLFREIYCSRQFFLENLMDKGVLNSGNLMDLWLEGVPSLINLIKDCEEQTKYFLEEKI</sequence>
<evidence type="ECO:0000313" key="1">
    <source>
        <dbReference type="EnsemblMetazoa" id="BGLB021621-PB"/>
    </source>
</evidence>
<accession>A0A2C9KNB7</accession>
<dbReference type="Proteomes" id="UP000076420">
    <property type="component" value="Unassembled WGS sequence"/>
</dbReference>
<dbReference type="OrthoDB" id="6605214at2759"/>
<dbReference type="EnsemblMetazoa" id="BGLB021621-RB">
    <property type="protein sequence ID" value="BGLB021621-PB"/>
    <property type="gene ID" value="BGLB021621"/>
</dbReference>
<protein>
    <submittedName>
        <fullName evidence="1">Uncharacterized protein</fullName>
    </submittedName>
</protein>
<dbReference type="PANTHER" id="PTHR16234">
    <property type="entry name" value="SIMILAR TO HYPOTHETICAL PROTEIN FLJ20508"/>
    <property type="match status" value="1"/>
</dbReference>